<proteinExistence type="predicted"/>
<reference evidence="1" key="1">
    <citation type="journal article" date="2011" name="Environ. Microbiol.">
        <title>Genomic insights into the metabolic potential of the polycyclic aromatic hydrocarbon degrading sulfate-reducing Deltaproteobacterium N47.</title>
        <authorList>
            <person name="Bergmann F."/>
            <person name="Selesi D."/>
            <person name="Weinmaier T."/>
            <person name="Tischler P."/>
            <person name="Rattei T."/>
            <person name="Meckenstock R.U."/>
        </authorList>
    </citation>
    <scope>NUCLEOTIDE SEQUENCE</scope>
</reference>
<dbReference type="AlphaFoldDB" id="E1YKF7"/>
<evidence type="ECO:0000313" key="1">
    <source>
        <dbReference type="EMBL" id="CBX30590.1"/>
    </source>
</evidence>
<protein>
    <submittedName>
        <fullName evidence="1">Uncharacterized protein</fullName>
    </submittedName>
</protein>
<gene>
    <name evidence="1" type="ORF">N47_E41020</name>
</gene>
<accession>E1YKF7</accession>
<organism evidence="1">
    <name type="scientific">uncultured Desulfobacterium sp</name>
    <dbReference type="NCBI Taxonomy" id="201089"/>
    <lineage>
        <taxon>Bacteria</taxon>
        <taxon>Pseudomonadati</taxon>
        <taxon>Thermodesulfobacteriota</taxon>
        <taxon>Desulfobacteria</taxon>
        <taxon>Desulfobacterales</taxon>
        <taxon>Desulfobacteriaceae</taxon>
        <taxon>Desulfobacterium</taxon>
        <taxon>environmental samples</taxon>
    </lineage>
</organism>
<name>E1YKF7_9BACT</name>
<dbReference type="EMBL" id="FR695877">
    <property type="protein sequence ID" value="CBX30590.1"/>
    <property type="molecule type" value="Genomic_DNA"/>
</dbReference>
<sequence>MCSISVNSITDEQLQMLEHSGDKNMIEKRLYEYAKEANIQTPSTLDLPKCHMSRMPSDLKDIRKVRIGRHRVYFTGYHTECSYNVFYIKKFKRSGQNDEDNRQFQKILAASNCEPHVRIIEKPKSQ</sequence>